<dbReference type="Proteomes" id="UP001597533">
    <property type="component" value="Unassembled WGS sequence"/>
</dbReference>
<protein>
    <submittedName>
        <fullName evidence="1">Uncharacterized protein</fullName>
    </submittedName>
</protein>
<reference evidence="2" key="1">
    <citation type="journal article" date="2019" name="Int. J. Syst. Evol. Microbiol.">
        <title>The Global Catalogue of Microorganisms (GCM) 10K type strain sequencing project: providing services to taxonomists for standard genome sequencing and annotation.</title>
        <authorList>
            <consortium name="The Broad Institute Genomics Platform"/>
            <consortium name="The Broad Institute Genome Sequencing Center for Infectious Disease"/>
            <person name="Wu L."/>
            <person name="Ma J."/>
        </authorList>
    </citation>
    <scope>NUCLEOTIDE SEQUENCE [LARGE SCALE GENOMIC DNA]</scope>
    <source>
        <strain evidence="2">KCTC 32141</strain>
    </source>
</reference>
<keyword evidence="2" id="KW-1185">Reference proteome</keyword>
<accession>A0ABW5WRC8</accession>
<proteinExistence type="predicted"/>
<evidence type="ECO:0000313" key="1">
    <source>
        <dbReference type="EMBL" id="MFD2824519.1"/>
    </source>
</evidence>
<name>A0ABW5WRC8_9FLAO</name>
<sequence>MKNIVQYPNTESEFKTDSLNDYNELDIISQKHPFLKNYVNNLKNDTLVYSKCKACNLPGLNNKNIIGYTDRVRPTGNYFRKDIKIGDFEFDTFFVYEKKIYENDNEYKKVYKWIYFCYFNEKQKKEFNQFSHYYDNMISHGKQLLDIDYINNIAVIKIQFAGY</sequence>
<organism evidence="1 2">
    <name type="scientific">Lacinutrix iliipiscaria</name>
    <dbReference type="NCBI Taxonomy" id="1230532"/>
    <lineage>
        <taxon>Bacteria</taxon>
        <taxon>Pseudomonadati</taxon>
        <taxon>Bacteroidota</taxon>
        <taxon>Flavobacteriia</taxon>
        <taxon>Flavobacteriales</taxon>
        <taxon>Flavobacteriaceae</taxon>
        <taxon>Lacinutrix</taxon>
    </lineage>
</organism>
<comment type="caution">
    <text evidence="1">The sequence shown here is derived from an EMBL/GenBank/DDBJ whole genome shotgun (WGS) entry which is preliminary data.</text>
</comment>
<dbReference type="EMBL" id="JBHUOV010000013">
    <property type="protein sequence ID" value="MFD2824519.1"/>
    <property type="molecule type" value="Genomic_DNA"/>
</dbReference>
<gene>
    <name evidence="1" type="ORF">ACFS5M_12625</name>
</gene>
<evidence type="ECO:0000313" key="2">
    <source>
        <dbReference type="Proteomes" id="UP001597533"/>
    </source>
</evidence>
<dbReference type="RefSeq" id="WP_183490482.1">
    <property type="nucleotide sequence ID" value="NZ_JBHUOV010000013.1"/>
</dbReference>